<feature type="domain" description="DUF6286" evidence="2">
    <location>
        <begin position="73"/>
        <end position="155"/>
    </location>
</feature>
<evidence type="ECO:0000259" key="2">
    <source>
        <dbReference type="Pfam" id="PF19803"/>
    </source>
</evidence>
<keyword evidence="1" id="KW-0472">Membrane</keyword>
<evidence type="ECO:0000313" key="3">
    <source>
        <dbReference type="EMBL" id="XCM81893.1"/>
    </source>
</evidence>
<feature type="transmembrane region" description="Helical" evidence="1">
    <location>
        <begin position="63"/>
        <end position="83"/>
    </location>
</feature>
<keyword evidence="1" id="KW-1133">Transmembrane helix</keyword>
<dbReference type="RefSeq" id="WP_354642823.1">
    <property type="nucleotide sequence ID" value="NZ_CP159872.1"/>
</dbReference>
<organism evidence="3">
    <name type="scientific">Kitasatospora camelliae</name>
    <dbReference type="NCBI Taxonomy" id="3156397"/>
    <lineage>
        <taxon>Bacteria</taxon>
        <taxon>Bacillati</taxon>
        <taxon>Actinomycetota</taxon>
        <taxon>Actinomycetes</taxon>
        <taxon>Kitasatosporales</taxon>
        <taxon>Streptomycetaceae</taxon>
        <taxon>Kitasatospora</taxon>
    </lineage>
</organism>
<reference evidence="3" key="1">
    <citation type="submission" date="2024-06" db="EMBL/GenBank/DDBJ databases">
        <title>The genome sequences of Kitasatospora sp. strain HUAS MG31.</title>
        <authorList>
            <person name="Mo P."/>
        </authorList>
    </citation>
    <scope>NUCLEOTIDE SEQUENCE</scope>
    <source>
        <strain evidence="3">HUAS MG31</strain>
    </source>
</reference>
<dbReference type="InterPro" id="IPR046253">
    <property type="entry name" value="DUF6286"/>
</dbReference>
<name>A0AAU8K1C2_9ACTN</name>
<gene>
    <name evidence="3" type="ORF">ABWK59_24810</name>
</gene>
<keyword evidence="1" id="KW-0812">Transmembrane</keyword>
<dbReference type="EMBL" id="CP159872">
    <property type="protein sequence ID" value="XCM81893.1"/>
    <property type="molecule type" value="Genomic_DNA"/>
</dbReference>
<dbReference type="KEGG" id="kcm:ABWK59_24810"/>
<feature type="transmembrane region" description="Helical" evidence="1">
    <location>
        <begin position="12"/>
        <end position="32"/>
    </location>
</feature>
<protein>
    <submittedName>
        <fullName evidence="3">DUF6286 domain-containing protein</fullName>
    </submittedName>
</protein>
<proteinExistence type="predicted"/>
<accession>A0AAU8K1C2</accession>
<sequence length="185" mass="19937">MSGKVHRPRSARTAVTGVVVTAVLVLAAAVLYDVIAVRTGHPARAWRAEVARELETRTLDDPWVLAGAGVALVAGVALCWLAFAPGLRRWLPLTEPGAAIDRAGVAALISTRIAAQPEPLMARVRVGRKRTRVSVTGTADPAALERELREELARVPLGLPHRLDVRTLTPKPSRKRRLAEEGPPR</sequence>
<dbReference type="AlphaFoldDB" id="A0AAU8K1C2"/>
<evidence type="ECO:0000256" key="1">
    <source>
        <dbReference type="SAM" id="Phobius"/>
    </source>
</evidence>
<dbReference type="Pfam" id="PF19803">
    <property type="entry name" value="DUF6286"/>
    <property type="match status" value="1"/>
</dbReference>